<feature type="transmembrane region" description="Helical" evidence="1">
    <location>
        <begin position="345"/>
        <end position="366"/>
    </location>
</feature>
<dbReference type="STRING" id="1414654.BFR47_03395"/>
<comment type="caution">
    <text evidence="3">The sequence shown here is derived from an EMBL/GenBank/DDBJ whole genome shotgun (WGS) entry which is preliminary data.</text>
</comment>
<dbReference type="Proteomes" id="UP000243073">
    <property type="component" value="Unassembled WGS sequence"/>
</dbReference>
<evidence type="ECO:0000313" key="3">
    <source>
        <dbReference type="EMBL" id="OIN07667.1"/>
    </source>
</evidence>
<gene>
    <name evidence="3" type="ORF">BFR47_03395</name>
</gene>
<dbReference type="OrthoDB" id="798937at2"/>
<evidence type="ECO:0000256" key="2">
    <source>
        <dbReference type="SAM" id="SignalP"/>
    </source>
</evidence>
<keyword evidence="1" id="KW-0472">Membrane</keyword>
<dbReference type="AlphaFoldDB" id="A0A1J4QBB9"/>
<keyword evidence="4" id="KW-1185">Reference proteome</keyword>
<name>A0A1J4QBB9_9GAMM</name>
<evidence type="ECO:0000256" key="1">
    <source>
        <dbReference type="SAM" id="Phobius"/>
    </source>
</evidence>
<accession>A0A1J4QBB9</accession>
<dbReference type="RefSeq" id="WP_071473286.1">
    <property type="nucleotide sequence ID" value="NZ_MDKE01000033.1"/>
</dbReference>
<organism evidence="3 4">
    <name type="scientific">Oceanisphaera psychrotolerans</name>
    <dbReference type="NCBI Taxonomy" id="1414654"/>
    <lineage>
        <taxon>Bacteria</taxon>
        <taxon>Pseudomonadati</taxon>
        <taxon>Pseudomonadota</taxon>
        <taxon>Gammaproteobacteria</taxon>
        <taxon>Aeromonadales</taxon>
        <taxon>Aeromonadaceae</taxon>
        <taxon>Oceanisphaera</taxon>
    </lineage>
</organism>
<keyword evidence="1" id="KW-1133">Transmembrane helix</keyword>
<reference evidence="3 4" key="1">
    <citation type="submission" date="2016-07" db="EMBL/GenBank/DDBJ databases">
        <title>Draft Genome Sequence of Oceanisphaera psychrotolerans, isolated from coastal sediment samples.</title>
        <authorList>
            <person name="Zhuo S."/>
            <person name="Ruan Z."/>
        </authorList>
    </citation>
    <scope>NUCLEOTIDE SEQUENCE [LARGE SCALE GENOMIC DNA]</scope>
    <source>
        <strain evidence="3 4">LAM-WHM-ZC</strain>
    </source>
</reference>
<protein>
    <recommendedName>
        <fullName evidence="5">TIGR03503 family protein</fullName>
    </recommendedName>
</protein>
<sequence length="382" mass="42221">MARRIGAFLFSLSLLFAVSATQATEQRARWLSNTFRIDSSISSVTLLIERETPSTPVVLIRPDGSKYYYQQHPDEVSWAATPSRDVITLWQPEPGPWQATGKIKEHGGISLVSVFELQVSPLPERLYQQEVLKLNAELHHRDIRLDAGYYLQDLPLKAQLVKLHNGNESRLAPDPLVVGDFRDDGIGLDVYPGDGSLTAEAIIDTLPGEYLFQAQISNRVLAPTHEQNVLIYPMPLGVRFSTPDAERKWQLELAVKGELVADSLVVMGELTTPLQQIIAVSGTGSTITLPDALESGNYYWQGRAFATTREGREIQLNLAKQVVRVSPPVSTAVLEARPAGSDFPLFYLLGALSLLLAAVLAAVWFLRKRALNKRKNTSEPTG</sequence>
<evidence type="ECO:0008006" key="5">
    <source>
        <dbReference type="Google" id="ProtNLM"/>
    </source>
</evidence>
<keyword evidence="2" id="KW-0732">Signal</keyword>
<keyword evidence="1" id="KW-0812">Transmembrane</keyword>
<dbReference type="EMBL" id="MDKE01000033">
    <property type="protein sequence ID" value="OIN07667.1"/>
    <property type="molecule type" value="Genomic_DNA"/>
</dbReference>
<feature type="chain" id="PRO_5009632301" description="TIGR03503 family protein" evidence="2">
    <location>
        <begin position="24"/>
        <end position="382"/>
    </location>
</feature>
<proteinExistence type="predicted"/>
<feature type="signal peptide" evidence="2">
    <location>
        <begin position="1"/>
        <end position="23"/>
    </location>
</feature>
<evidence type="ECO:0000313" key="4">
    <source>
        <dbReference type="Proteomes" id="UP000243073"/>
    </source>
</evidence>